<comment type="caution">
    <text evidence="2">The sequence shown here is derived from an EMBL/GenBank/DDBJ whole genome shotgun (WGS) entry which is preliminary data.</text>
</comment>
<sequence>MPDSPAHSHGLISCYRPCLPLFYPPRLTPGKPTCLLILILINSACCTWKPCLPLFYPPCLTPGKPTSLLILTLFELCLLISTFEIKGQRSLKSRVLHLGPYTTRYITIWPVMDPAHTPTPVSRFERIEGALQQHEVLMTNIAAETRQSAAAQEQAMAALAAQVQQLQQPLCRMQSQLLLLFPRRLLQHTSPVWEPQSAMLENLRAAPHSSRTAPSCFPCSPTRLPRRKLK</sequence>
<evidence type="ECO:0000256" key="1">
    <source>
        <dbReference type="SAM" id="MobiDB-lite"/>
    </source>
</evidence>
<accession>A0AAW1EP00</accession>
<proteinExistence type="predicted"/>
<organism evidence="2 3">
    <name type="scientific">Zoarces viviparus</name>
    <name type="common">Viviparous eelpout</name>
    <name type="synonym">Blennius viviparus</name>
    <dbReference type="NCBI Taxonomy" id="48416"/>
    <lineage>
        <taxon>Eukaryota</taxon>
        <taxon>Metazoa</taxon>
        <taxon>Chordata</taxon>
        <taxon>Craniata</taxon>
        <taxon>Vertebrata</taxon>
        <taxon>Euteleostomi</taxon>
        <taxon>Actinopterygii</taxon>
        <taxon>Neopterygii</taxon>
        <taxon>Teleostei</taxon>
        <taxon>Neoteleostei</taxon>
        <taxon>Acanthomorphata</taxon>
        <taxon>Eupercaria</taxon>
        <taxon>Perciformes</taxon>
        <taxon>Cottioidei</taxon>
        <taxon>Zoarcales</taxon>
        <taxon>Zoarcidae</taxon>
        <taxon>Zoarcinae</taxon>
        <taxon>Zoarces</taxon>
    </lineage>
</organism>
<dbReference type="EMBL" id="JBCEZU010000156">
    <property type="protein sequence ID" value="KAK9523735.1"/>
    <property type="molecule type" value="Genomic_DNA"/>
</dbReference>
<evidence type="ECO:0000313" key="3">
    <source>
        <dbReference type="Proteomes" id="UP001488805"/>
    </source>
</evidence>
<name>A0AAW1EP00_ZOAVI</name>
<protein>
    <submittedName>
        <fullName evidence="2">Uncharacterized protein</fullName>
    </submittedName>
</protein>
<dbReference type="Proteomes" id="UP001488805">
    <property type="component" value="Unassembled WGS sequence"/>
</dbReference>
<keyword evidence="3" id="KW-1185">Reference proteome</keyword>
<gene>
    <name evidence="2" type="ORF">VZT92_017637</name>
</gene>
<reference evidence="2 3" key="1">
    <citation type="journal article" date="2024" name="Genome Biol. Evol.">
        <title>Chromosome-level genome assembly of the viviparous eelpout Zoarces viviparus.</title>
        <authorList>
            <person name="Fuhrmann N."/>
            <person name="Brasseur M.V."/>
            <person name="Bakowski C.E."/>
            <person name="Podsiadlowski L."/>
            <person name="Prost S."/>
            <person name="Krehenwinkel H."/>
            <person name="Mayer C."/>
        </authorList>
    </citation>
    <scope>NUCLEOTIDE SEQUENCE [LARGE SCALE GENOMIC DNA]</scope>
    <source>
        <strain evidence="2">NO-MEL_2022_Ind0_liver</strain>
    </source>
</reference>
<evidence type="ECO:0000313" key="2">
    <source>
        <dbReference type="EMBL" id="KAK9523735.1"/>
    </source>
</evidence>
<dbReference type="AlphaFoldDB" id="A0AAW1EP00"/>
<feature type="region of interest" description="Disordered" evidence="1">
    <location>
        <begin position="207"/>
        <end position="230"/>
    </location>
</feature>